<dbReference type="EMBL" id="JBBYHV010000001">
    <property type="protein sequence ID" value="MEL1250761.1"/>
    <property type="molecule type" value="Genomic_DNA"/>
</dbReference>
<dbReference type="Pfam" id="PF08670">
    <property type="entry name" value="MEKHLA"/>
    <property type="match status" value="1"/>
</dbReference>
<evidence type="ECO:0000313" key="3">
    <source>
        <dbReference type="Proteomes" id="UP001497045"/>
    </source>
</evidence>
<dbReference type="Proteomes" id="UP001497045">
    <property type="component" value="Unassembled WGS sequence"/>
</dbReference>
<gene>
    <name evidence="2" type="ORF">AAEO60_08765</name>
</gene>
<protein>
    <submittedName>
        <fullName evidence="2">MEKHLA domain-containing protein</fullName>
    </submittedName>
</protein>
<keyword evidence="3" id="KW-1185">Reference proteome</keyword>
<dbReference type="RefSeq" id="WP_341673270.1">
    <property type="nucleotide sequence ID" value="NZ_JBBYHV010000001.1"/>
</dbReference>
<accession>A0ABU9IEC3</accession>
<name>A0ABU9IEC3_9SPHN</name>
<organism evidence="2 3">
    <name type="scientific">Aurantiacibacter gilvus</name>
    <dbReference type="NCBI Taxonomy" id="3139141"/>
    <lineage>
        <taxon>Bacteria</taxon>
        <taxon>Pseudomonadati</taxon>
        <taxon>Pseudomonadota</taxon>
        <taxon>Alphaproteobacteria</taxon>
        <taxon>Sphingomonadales</taxon>
        <taxon>Erythrobacteraceae</taxon>
        <taxon>Aurantiacibacter</taxon>
    </lineage>
</organism>
<dbReference type="InterPro" id="IPR013978">
    <property type="entry name" value="MEKHLA"/>
</dbReference>
<feature type="domain" description="MEKHLA" evidence="1">
    <location>
        <begin position="18"/>
        <end position="148"/>
    </location>
</feature>
<reference evidence="2 3" key="1">
    <citation type="submission" date="2024-04" db="EMBL/GenBank/DDBJ databases">
        <title>Aurantiacibacter sp. DGU6 16S ribosomal RNA gene Genome sequencing and assembly.</title>
        <authorList>
            <person name="Park S."/>
        </authorList>
    </citation>
    <scope>NUCLEOTIDE SEQUENCE [LARGE SCALE GENOMIC DNA]</scope>
    <source>
        <strain evidence="2 3">DGU6</strain>
    </source>
</reference>
<dbReference type="InterPro" id="IPR035965">
    <property type="entry name" value="PAS-like_dom_sf"/>
</dbReference>
<dbReference type="SUPFAM" id="SSF55785">
    <property type="entry name" value="PYP-like sensor domain (PAS domain)"/>
    <property type="match status" value="1"/>
</dbReference>
<evidence type="ECO:0000313" key="2">
    <source>
        <dbReference type="EMBL" id="MEL1250761.1"/>
    </source>
</evidence>
<evidence type="ECO:0000259" key="1">
    <source>
        <dbReference type="Pfam" id="PF08670"/>
    </source>
</evidence>
<comment type="caution">
    <text evidence="2">The sequence shown here is derived from an EMBL/GenBank/DDBJ whole genome shotgun (WGS) entry which is preliminary data.</text>
</comment>
<sequence length="151" mass="16486">MSAPDQKIVEDCAGDRLDLLLSSYERLVGQPLAASSDELWHNPAAVVAHGTEDDPLFCYGNACALTLFKMRAGAFVGMPSQQSAEPEHQDERAAMLARLEADDVVTGYSGVRIAADGSRFRINDAVIWNIRDENGGLHGQAAWFEDMDFLD</sequence>
<proteinExistence type="predicted"/>